<protein>
    <recommendedName>
        <fullName evidence="3">DET1- and DDB1-associated protein 1 domain-containing protein</fullName>
    </recommendedName>
</protein>
<name>A0ABR2S6U2_9ROSI</name>
<organism evidence="4 5">
    <name type="scientific">Hibiscus sabdariffa</name>
    <name type="common">roselle</name>
    <dbReference type="NCBI Taxonomy" id="183260"/>
    <lineage>
        <taxon>Eukaryota</taxon>
        <taxon>Viridiplantae</taxon>
        <taxon>Streptophyta</taxon>
        <taxon>Embryophyta</taxon>
        <taxon>Tracheophyta</taxon>
        <taxon>Spermatophyta</taxon>
        <taxon>Magnoliopsida</taxon>
        <taxon>eudicotyledons</taxon>
        <taxon>Gunneridae</taxon>
        <taxon>Pentapetalae</taxon>
        <taxon>rosids</taxon>
        <taxon>malvids</taxon>
        <taxon>Malvales</taxon>
        <taxon>Malvaceae</taxon>
        <taxon>Malvoideae</taxon>
        <taxon>Hibiscus</taxon>
    </lineage>
</organism>
<dbReference type="InterPro" id="IPR018276">
    <property type="entry name" value="DDA1_dom"/>
</dbReference>
<reference evidence="4 5" key="1">
    <citation type="journal article" date="2024" name="G3 (Bethesda)">
        <title>Genome assembly of Hibiscus sabdariffa L. provides insights into metabolisms of medicinal natural products.</title>
        <authorList>
            <person name="Kim T."/>
        </authorList>
    </citation>
    <scope>NUCLEOTIDE SEQUENCE [LARGE SCALE GENOMIC DNA]</scope>
    <source>
        <strain evidence="4">TK-2024</strain>
        <tissue evidence="4">Old leaves</tissue>
    </source>
</reference>
<feature type="region of interest" description="Disordered" evidence="2">
    <location>
        <begin position="1"/>
        <end position="47"/>
    </location>
</feature>
<proteinExistence type="inferred from homology"/>
<gene>
    <name evidence="4" type="ORF">V6N11_010967</name>
</gene>
<evidence type="ECO:0000259" key="3">
    <source>
        <dbReference type="Pfam" id="PF10172"/>
    </source>
</evidence>
<dbReference type="Proteomes" id="UP001396334">
    <property type="component" value="Unassembled WGS sequence"/>
</dbReference>
<evidence type="ECO:0000313" key="4">
    <source>
        <dbReference type="EMBL" id="KAK9020955.1"/>
    </source>
</evidence>
<evidence type="ECO:0000256" key="2">
    <source>
        <dbReference type="SAM" id="MobiDB-lite"/>
    </source>
</evidence>
<comment type="similarity">
    <text evidence="1">Belongs to the DDA1 family.</text>
</comment>
<accession>A0ABR2S6U2</accession>
<dbReference type="InterPro" id="IPR033575">
    <property type="entry name" value="DDA1-like"/>
</dbReference>
<dbReference type="PANTHER" id="PTHR31879">
    <property type="entry name" value="DET1- AND DDB1-ASSOCIATED PROTEIN 1"/>
    <property type="match status" value="1"/>
</dbReference>
<evidence type="ECO:0000313" key="5">
    <source>
        <dbReference type="Proteomes" id="UP001396334"/>
    </source>
</evidence>
<dbReference type="EMBL" id="JBBPBN010000016">
    <property type="protein sequence ID" value="KAK9020955.1"/>
    <property type="molecule type" value="Genomic_DNA"/>
</dbReference>
<comment type="caution">
    <text evidence="4">The sequence shown here is derived from an EMBL/GenBank/DDBJ whole genome shotgun (WGS) entry which is preliminary data.</text>
</comment>
<keyword evidence="5" id="KW-1185">Reference proteome</keyword>
<sequence>MGSLLGGLPSVDPHNFTQRHPSGHPVPCKPRLVTYRPTHNQTLPPPDQVITTEAKNILIRNFYQQAEEKSRPKRAATEQLIPEHGCKQVRASTSYSK</sequence>
<feature type="domain" description="DET1- and DDB1-associated protein 1" evidence="3">
    <location>
        <begin position="3"/>
        <end position="68"/>
    </location>
</feature>
<evidence type="ECO:0000256" key="1">
    <source>
        <dbReference type="ARBA" id="ARBA00008042"/>
    </source>
</evidence>
<dbReference type="PANTHER" id="PTHR31879:SF8">
    <property type="entry name" value="DET1- AND DDB1-ASSOCIATED PROTEIN 1"/>
    <property type="match status" value="1"/>
</dbReference>
<dbReference type="Pfam" id="PF10172">
    <property type="entry name" value="DDA1"/>
    <property type="match status" value="1"/>
</dbReference>